<dbReference type="PRINTS" id="PR00258">
    <property type="entry name" value="SPERACTRCPTR"/>
</dbReference>
<evidence type="ECO:0000256" key="1">
    <source>
        <dbReference type="ARBA" id="ARBA00022729"/>
    </source>
</evidence>
<feature type="non-terminal residue" evidence="6">
    <location>
        <position position="1"/>
    </location>
</feature>
<feature type="domain" description="SRCR" evidence="5">
    <location>
        <begin position="57"/>
        <end position="157"/>
    </location>
</feature>
<dbReference type="OrthoDB" id="536948at2759"/>
<dbReference type="Proteomes" id="UP000633448">
    <property type="component" value="Unassembled WGS sequence"/>
</dbReference>
<feature type="disulfide bond" evidence="4">
    <location>
        <begin position="12"/>
        <end position="22"/>
    </location>
</feature>
<accession>A0A851FWS1</accession>
<dbReference type="PANTHER" id="PTHR19331">
    <property type="entry name" value="SCAVENGER RECEPTOR DOMAIN-CONTAINING"/>
    <property type="match status" value="1"/>
</dbReference>
<evidence type="ECO:0000259" key="5">
    <source>
        <dbReference type="PROSITE" id="PS50287"/>
    </source>
</evidence>
<dbReference type="InterPro" id="IPR001190">
    <property type="entry name" value="SRCR"/>
</dbReference>
<dbReference type="Gene3D" id="3.10.250.10">
    <property type="entry name" value="SRCR-like domain"/>
    <property type="match status" value="2"/>
</dbReference>
<feature type="domain" description="SRCR" evidence="5">
    <location>
        <begin position="1"/>
        <end position="43"/>
    </location>
</feature>
<feature type="non-terminal residue" evidence="6">
    <location>
        <position position="159"/>
    </location>
</feature>
<evidence type="ECO:0000313" key="7">
    <source>
        <dbReference type="Proteomes" id="UP000633448"/>
    </source>
</evidence>
<comment type="caution">
    <text evidence="6">The sequence shown here is derived from an EMBL/GenBank/DDBJ whole genome shotgun (WGS) entry which is preliminary data.</text>
</comment>
<dbReference type="FunFam" id="3.10.250.10:FF:000002">
    <property type="entry name" value="Scavenger receptor cysteine-rich type 1 protein M130"/>
    <property type="match status" value="1"/>
</dbReference>
<keyword evidence="7" id="KW-1185">Reference proteome</keyword>
<feature type="disulfide bond" evidence="4">
    <location>
        <begin position="95"/>
        <end position="156"/>
    </location>
</feature>
<evidence type="ECO:0000256" key="2">
    <source>
        <dbReference type="ARBA" id="ARBA00022737"/>
    </source>
</evidence>
<dbReference type="Pfam" id="PF00530">
    <property type="entry name" value="SRCR"/>
    <property type="match status" value="2"/>
</dbReference>
<comment type="caution">
    <text evidence="4">Lacks conserved residue(s) required for the propagation of feature annotation.</text>
</comment>
<dbReference type="GO" id="GO:0016020">
    <property type="term" value="C:membrane"/>
    <property type="evidence" value="ECO:0007669"/>
    <property type="project" value="InterPro"/>
</dbReference>
<evidence type="ECO:0000256" key="4">
    <source>
        <dbReference type="PROSITE-ProRule" id="PRU00196"/>
    </source>
</evidence>
<keyword evidence="3 4" id="KW-1015">Disulfide bond</keyword>
<feature type="disulfide bond" evidence="4">
    <location>
        <begin position="82"/>
        <end position="146"/>
    </location>
</feature>
<name>A0A851FWS1_PITSO</name>
<evidence type="ECO:0000256" key="3">
    <source>
        <dbReference type="ARBA" id="ARBA00023157"/>
    </source>
</evidence>
<dbReference type="AlphaFoldDB" id="A0A851FWS1"/>
<organism evidence="6 7">
    <name type="scientific">Pitta sordida</name>
    <name type="common">Hooded pitta</name>
    <dbReference type="NCBI Taxonomy" id="9163"/>
    <lineage>
        <taxon>Eukaryota</taxon>
        <taxon>Metazoa</taxon>
        <taxon>Chordata</taxon>
        <taxon>Craniata</taxon>
        <taxon>Vertebrata</taxon>
        <taxon>Euteleostomi</taxon>
        <taxon>Archelosauria</taxon>
        <taxon>Archosauria</taxon>
        <taxon>Dinosauria</taxon>
        <taxon>Saurischia</taxon>
        <taxon>Theropoda</taxon>
        <taxon>Coelurosauria</taxon>
        <taxon>Aves</taxon>
        <taxon>Neognathae</taxon>
        <taxon>Neoaves</taxon>
        <taxon>Telluraves</taxon>
        <taxon>Australaves</taxon>
        <taxon>Passeriformes</taxon>
        <taxon>Pittidae</taxon>
        <taxon>Pitta</taxon>
    </lineage>
</organism>
<keyword evidence="1" id="KW-0732">Signal</keyword>
<evidence type="ECO:0000313" key="6">
    <source>
        <dbReference type="EMBL" id="NWI98172.1"/>
    </source>
</evidence>
<dbReference type="PROSITE" id="PS00420">
    <property type="entry name" value="SRCR_1"/>
    <property type="match status" value="1"/>
</dbReference>
<sequence>GTGPVWRDSFHCEGTEAHLEQCPVTALGASPCSQGNAAAVICSVTGGCVPVPGSRRVRLASGAGRCAGRVEIYSQGSWGTVCDDGWDLRDAAVVCRQLGCGGALEAPGSARFGEGHGHIWLDGVNCSGHEAALWDCPAQSWGRHDCGHKEDAGVVCSGL</sequence>
<dbReference type="SUPFAM" id="SSF56487">
    <property type="entry name" value="SRCR-like"/>
    <property type="match status" value="2"/>
</dbReference>
<proteinExistence type="predicted"/>
<reference evidence="6" key="1">
    <citation type="submission" date="2019-10" db="EMBL/GenBank/DDBJ databases">
        <title>Bird 10,000 Genomes (B10K) Project - Family phase.</title>
        <authorList>
            <person name="Zhang G."/>
        </authorList>
    </citation>
    <scope>NUCLEOTIDE SEQUENCE</scope>
    <source>
        <strain evidence="6">B10K-DU-002-53</strain>
        <tissue evidence="6">Muscle</tissue>
    </source>
</reference>
<feature type="disulfide bond" evidence="4">
    <location>
        <begin position="126"/>
        <end position="136"/>
    </location>
</feature>
<dbReference type="SMART" id="SM00202">
    <property type="entry name" value="SR"/>
    <property type="match status" value="1"/>
</dbReference>
<dbReference type="EMBL" id="WEKX01050361">
    <property type="protein sequence ID" value="NWI98172.1"/>
    <property type="molecule type" value="Genomic_DNA"/>
</dbReference>
<dbReference type="InterPro" id="IPR036772">
    <property type="entry name" value="SRCR-like_dom_sf"/>
</dbReference>
<protein>
    <submittedName>
        <fullName evidence="6">C163A protein</fullName>
    </submittedName>
</protein>
<dbReference type="PROSITE" id="PS50287">
    <property type="entry name" value="SRCR_2"/>
    <property type="match status" value="2"/>
</dbReference>
<keyword evidence="2" id="KW-0677">Repeat</keyword>
<gene>
    <name evidence="6" type="primary">Cd163_1</name>
    <name evidence="6" type="ORF">PITSOR_R08541</name>
</gene>